<evidence type="ECO:0000256" key="2">
    <source>
        <dbReference type="ARBA" id="ARBA00022692"/>
    </source>
</evidence>
<keyword evidence="4 5" id="KW-0472">Membrane</keyword>
<reference evidence="7 8" key="1">
    <citation type="submission" date="2018-10" db="EMBL/GenBank/DDBJ databases">
        <title>Draft Genome Sequence of Anaerotignum sp. KCTC 15736.</title>
        <authorList>
            <person name="Choi S.H."/>
            <person name="Kim J.S."/>
            <person name="Kang S.W."/>
            <person name="Lee J.S."/>
            <person name="Park S.H."/>
        </authorList>
    </citation>
    <scope>NUCLEOTIDE SEQUENCE [LARGE SCALE GENOMIC DNA]</scope>
    <source>
        <strain evidence="7 8">KCTC 15736</strain>
    </source>
</reference>
<organism evidence="7 8">
    <name type="scientific">Anaerotignum faecicola</name>
    <dbReference type="NCBI Taxonomy" id="2358141"/>
    <lineage>
        <taxon>Bacteria</taxon>
        <taxon>Bacillati</taxon>
        <taxon>Bacillota</taxon>
        <taxon>Clostridia</taxon>
        <taxon>Lachnospirales</taxon>
        <taxon>Anaerotignaceae</taxon>
        <taxon>Anaerotignum</taxon>
    </lineage>
</organism>
<evidence type="ECO:0000313" key="7">
    <source>
        <dbReference type="EMBL" id="GCB28853.1"/>
    </source>
</evidence>
<dbReference type="Gene3D" id="6.10.280.80">
    <property type="entry name" value="NCX, peripheral helical region"/>
    <property type="match status" value="1"/>
</dbReference>
<gene>
    <name evidence="7" type="ORF">KGMB03357_05140</name>
</gene>
<evidence type="ECO:0000259" key="6">
    <source>
        <dbReference type="Pfam" id="PF01699"/>
    </source>
</evidence>
<dbReference type="GO" id="GO:0008273">
    <property type="term" value="F:calcium, potassium:sodium antiporter activity"/>
    <property type="evidence" value="ECO:0007669"/>
    <property type="project" value="TreeGrafter"/>
</dbReference>
<dbReference type="EMBL" id="BHVZ01000001">
    <property type="protein sequence ID" value="GCB28853.1"/>
    <property type="molecule type" value="Genomic_DNA"/>
</dbReference>
<dbReference type="NCBIfam" id="TIGR00367">
    <property type="entry name" value="calcium/sodium antiporter"/>
    <property type="match status" value="1"/>
</dbReference>
<feature type="transmembrane region" description="Helical" evidence="5">
    <location>
        <begin position="81"/>
        <end position="99"/>
    </location>
</feature>
<feature type="transmembrane region" description="Helical" evidence="5">
    <location>
        <begin position="271"/>
        <end position="290"/>
    </location>
</feature>
<feature type="transmembrane region" description="Helical" evidence="5">
    <location>
        <begin position="134"/>
        <end position="152"/>
    </location>
</feature>
<keyword evidence="2 5" id="KW-0812">Transmembrane</keyword>
<feature type="domain" description="Sodium/calcium exchanger membrane region" evidence="6">
    <location>
        <begin position="174"/>
        <end position="313"/>
    </location>
</feature>
<dbReference type="AlphaFoldDB" id="A0A401LBB2"/>
<feature type="domain" description="Sodium/calcium exchanger membrane region" evidence="6">
    <location>
        <begin position="7"/>
        <end position="148"/>
    </location>
</feature>
<accession>A0A401LBB2</accession>
<comment type="caution">
    <text evidence="7">The sequence shown here is derived from an EMBL/GenBank/DDBJ whole genome shotgun (WGS) entry which is preliminary data.</text>
</comment>
<keyword evidence="3 5" id="KW-1133">Transmembrane helix</keyword>
<protein>
    <submittedName>
        <fullName evidence="7">K+-dependent Na+/Ca+ exchanger</fullName>
    </submittedName>
</protein>
<dbReference type="InterPro" id="IPR004837">
    <property type="entry name" value="NaCa_Exmemb"/>
</dbReference>
<feature type="transmembrane region" description="Helical" evidence="5">
    <location>
        <begin position="242"/>
        <end position="265"/>
    </location>
</feature>
<dbReference type="Proteomes" id="UP000287361">
    <property type="component" value="Unassembled WGS sequence"/>
</dbReference>
<evidence type="ECO:0000256" key="1">
    <source>
        <dbReference type="ARBA" id="ARBA00004141"/>
    </source>
</evidence>
<feature type="transmembrane region" description="Helical" evidence="5">
    <location>
        <begin position="297"/>
        <end position="314"/>
    </location>
</feature>
<dbReference type="InterPro" id="IPR004481">
    <property type="entry name" value="K/Na/Ca-exchanger"/>
</dbReference>
<dbReference type="PANTHER" id="PTHR10846">
    <property type="entry name" value="SODIUM/POTASSIUM/CALCIUM EXCHANGER"/>
    <property type="match status" value="1"/>
</dbReference>
<name>A0A401LBB2_9FIRM</name>
<evidence type="ECO:0000256" key="5">
    <source>
        <dbReference type="SAM" id="Phobius"/>
    </source>
</evidence>
<feature type="transmembrane region" description="Helical" evidence="5">
    <location>
        <begin position="111"/>
        <end position="128"/>
    </location>
</feature>
<evidence type="ECO:0000313" key="8">
    <source>
        <dbReference type="Proteomes" id="UP000287361"/>
    </source>
</evidence>
<evidence type="ECO:0000256" key="4">
    <source>
        <dbReference type="ARBA" id="ARBA00023136"/>
    </source>
</evidence>
<dbReference type="GO" id="GO:0005262">
    <property type="term" value="F:calcium channel activity"/>
    <property type="evidence" value="ECO:0007669"/>
    <property type="project" value="TreeGrafter"/>
</dbReference>
<dbReference type="GO" id="GO:0006874">
    <property type="term" value="P:intracellular calcium ion homeostasis"/>
    <property type="evidence" value="ECO:0007669"/>
    <property type="project" value="TreeGrafter"/>
</dbReference>
<dbReference type="GO" id="GO:0005886">
    <property type="term" value="C:plasma membrane"/>
    <property type="evidence" value="ECO:0007669"/>
    <property type="project" value="TreeGrafter"/>
</dbReference>
<evidence type="ECO:0000256" key="3">
    <source>
        <dbReference type="ARBA" id="ARBA00022989"/>
    </source>
</evidence>
<dbReference type="PANTHER" id="PTHR10846:SF8">
    <property type="entry name" value="INNER MEMBRANE PROTEIN YRBG"/>
    <property type="match status" value="1"/>
</dbReference>
<feature type="transmembrane region" description="Helical" evidence="5">
    <location>
        <begin position="173"/>
        <end position="202"/>
    </location>
</feature>
<proteinExistence type="predicted"/>
<keyword evidence="8" id="KW-1185">Reference proteome</keyword>
<feature type="transmembrane region" description="Helical" evidence="5">
    <location>
        <begin position="208"/>
        <end position="230"/>
    </location>
</feature>
<dbReference type="Pfam" id="PF01699">
    <property type="entry name" value="Na_Ca_ex"/>
    <property type="match status" value="2"/>
</dbReference>
<dbReference type="InterPro" id="IPR044880">
    <property type="entry name" value="NCX_ion-bd_dom_sf"/>
</dbReference>
<comment type="subcellular location">
    <subcellularLocation>
        <location evidence="1">Membrane</location>
        <topology evidence="1">Multi-pass membrane protein</topology>
    </subcellularLocation>
</comment>
<sequence>MMQIVFALVALVVGFVLLVKGADWFVEGSAGIANKFGIPQIVIGLTIVAMGTSMPEAAVSISAALRGSAEITIGNVVGSNIMNILVILGLTAVVCQIAVQKTTIHYEIPMVIGVTILLAVMGLQNNIISRAEGVILLACMVVYMLYLLRLAKRGVVENEEMDAYAKQVSFGRLILLVVVGVAAIIFGSHVAVEAASAIARIFGISERFIGLTIVAFGTSLPELVTSVAAARRGNSDIAVGNIVGSNLFNIMFVVGITAVIVPVVYQPTFRVDSIVAVAAAVLLLVCVYRGRVLKRRHGLLMLACYGGYFAYLLLA</sequence>
<dbReference type="Gene3D" id="1.20.1420.30">
    <property type="entry name" value="NCX, central ion-binding region"/>
    <property type="match status" value="1"/>
</dbReference>